<sequence>MLKSRRFKLIILRSLIALVLIIGIYKYFENPPIDFSVLKESKFEFNSEDIKFYKDHNIDIHSSNYGNLFSKVQFGDFIPLNLKHKCDYYFENMNLNDKDWRNDPLYGFSFNRNYFKKFPDFKEWLIKDLADNEKPALSDEEIEKEYNDSWKKIVEEEQVIHNYFTNLNIFNKCYVENKHSRKNLDEKNLIKKLMPYLSFKYPEIEDYNLNKLHLTDDLPNENFLMNLKSNLQGRGIVLTIKDSHVDDTIRLIKLLRFLGNQLPIQVVYFKNLSEESKKKLIDICRSDLVIGNPLPLQEIYFVNVSRAVQEKYLHKFEGFGNKILATLFNTFEEMILLDADTVILKPPHEFFDMAKYKQNGTIFFKDRKTVEFRTTNDLIFFKKMLPSKLDTIAFGIDQPTNYSLTNDFFQGLNHYMESGMVVINKKQHFFKPFIMAQLNFIYPVSTRIYGDKELFWLSWVIMGDESYSFNKHFAAAIGETTPNNERYKDIGKAKNFHSKELCSNHPAHINDEDDHTLLWFNSGFKFCGQNYKAEEEFASKKRYTNLQTIESFKTFFDSKLIIKQAIIPPSKSIRVDSTDGESDRSWLNMRQYCNGYTWCAYSSIGEDGDKDENLQGIIIEYSPDEINYFKQLGNVWMGNQLIKKSPPKKDKIKLSDHNLNEVGGASVKDWSYSVDTKNDV</sequence>
<protein>
    <submittedName>
        <fullName evidence="1">Alpha-1,3-mannosyltransferase Mnn14p</fullName>
    </submittedName>
</protein>
<comment type="caution">
    <text evidence="1">The sequence shown here is derived from an EMBL/GenBank/DDBJ whole genome shotgun (WGS) entry which is preliminary data.</text>
</comment>
<organism evidence="1 2">
    <name type="scientific">[Candida] jaroonii</name>
    <dbReference type="NCBI Taxonomy" id="467808"/>
    <lineage>
        <taxon>Eukaryota</taxon>
        <taxon>Fungi</taxon>
        <taxon>Dikarya</taxon>
        <taxon>Ascomycota</taxon>
        <taxon>Saccharomycotina</taxon>
        <taxon>Pichiomycetes</taxon>
        <taxon>Debaryomycetaceae</taxon>
        <taxon>Yamadazyma</taxon>
    </lineage>
</organism>
<proteinExistence type="predicted"/>
<gene>
    <name evidence="1" type="ORF">CLIB1444_02S18734</name>
</gene>
<name>A0ACA9Y671_9ASCO</name>
<accession>A0ACA9Y671</accession>
<evidence type="ECO:0000313" key="2">
    <source>
        <dbReference type="Proteomes" id="UP001152531"/>
    </source>
</evidence>
<evidence type="ECO:0000313" key="1">
    <source>
        <dbReference type="EMBL" id="CAH6719883.1"/>
    </source>
</evidence>
<reference evidence="1" key="1">
    <citation type="submission" date="2022-06" db="EMBL/GenBank/DDBJ databases">
        <authorList>
            <person name="Legras J.-L."/>
            <person name="Devillers H."/>
            <person name="Grondin C."/>
        </authorList>
    </citation>
    <scope>NUCLEOTIDE SEQUENCE</scope>
    <source>
        <strain evidence="1">CLIB 1444</strain>
    </source>
</reference>
<dbReference type="Proteomes" id="UP001152531">
    <property type="component" value="Unassembled WGS sequence"/>
</dbReference>
<keyword evidence="2" id="KW-1185">Reference proteome</keyword>
<dbReference type="EMBL" id="CALSDN010000002">
    <property type="protein sequence ID" value="CAH6719883.1"/>
    <property type="molecule type" value="Genomic_DNA"/>
</dbReference>